<proteinExistence type="predicted"/>
<reference evidence="1 2" key="2">
    <citation type="submission" date="2019-07" db="EMBL/GenBank/DDBJ databases">
        <authorList>
            <person name="Huang Y."/>
        </authorList>
    </citation>
    <scope>NUCLEOTIDE SEQUENCE [LARGE SCALE GENOMIC DNA]</scope>
    <source>
        <strain evidence="1 2">HY188</strain>
    </source>
</reference>
<keyword evidence="2" id="KW-1185">Reference proteome</keyword>
<accession>A0A516X161</accession>
<reference evidence="1 2" key="1">
    <citation type="submission" date="2019-07" db="EMBL/GenBank/DDBJ databases">
        <title>Tomitella cavernea sp. nov., an actinomycete isolated from soil.</title>
        <authorList>
            <person name="Cheng J."/>
        </authorList>
    </citation>
    <scope>NUCLEOTIDE SEQUENCE [LARGE SCALE GENOMIC DNA]</scope>
    <source>
        <strain evidence="1 2">HY188</strain>
    </source>
</reference>
<dbReference type="InterPro" id="IPR045920">
    <property type="entry name" value="DUF6339"/>
</dbReference>
<dbReference type="AlphaFoldDB" id="A0A516X161"/>
<dbReference type="OrthoDB" id="9813719at2"/>
<protein>
    <submittedName>
        <fullName evidence="1">Uncharacterized protein</fullName>
    </submittedName>
</protein>
<name>A0A516X161_9ACTN</name>
<gene>
    <name evidence="1" type="ORF">FO059_01995</name>
</gene>
<dbReference type="Pfam" id="PF19866">
    <property type="entry name" value="DUF6339"/>
    <property type="match status" value="1"/>
</dbReference>
<evidence type="ECO:0000313" key="2">
    <source>
        <dbReference type="Proteomes" id="UP000317344"/>
    </source>
</evidence>
<dbReference type="EMBL" id="CP041765">
    <property type="protein sequence ID" value="QDQ96341.1"/>
    <property type="molecule type" value="Genomic_DNA"/>
</dbReference>
<sequence>MSILYPRLLPNIAEARFEEIHGASLADLQKKASVQDDSAVYVATGGLRAGAEQLDSLRESVLRHAKNAGFPEPPKVQARESFDLAVARHLHRESGLAPAEAAAGGVWAFLALILLPDVLVWRFPEPVRDRALGTDLTRHVFGRLWWRAQLIHDSSADDPYADLGRIGGEAFGQIYERRNSIGASPALVRAIITVWNEVEAQRRNRDVFRDFMKRVLRLGWFMRFETLEQTQLQALLRRTIGETLSAVGV</sequence>
<dbReference type="RefSeq" id="WP_143905920.1">
    <property type="nucleotide sequence ID" value="NZ_CP041765.1"/>
</dbReference>
<organism evidence="1 2">
    <name type="scientific">Tomitella fengzijianii</name>
    <dbReference type="NCBI Taxonomy" id="2597660"/>
    <lineage>
        <taxon>Bacteria</taxon>
        <taxon>Bacillati</taxon>
        <taxon>Actinomycetota</taxon>
        <taxon>Actinomycetes</taxon>
        <taxon>Mycobacteriales</taxon>
        <taxon>Tomitella</taxon>
    </lineage>
</organism>
<dbReference type="Proteomes" id="UP000317344">
    <property type="component" value="Chromosome"/>
</dbReference>
<evidence type="ECO:0000313" key="1">
    <source>
        <dbReference type="EMBL" id="QDQ96341.1"/>
    </source>
</evidence>
<dbReference type="KEGG" id="toy:FO059_01995"/>